<dbReference type="InterPro" id="IPR029058">
    <property type="entry name" value="AB_hydrolase_fold"/>
</dbReference>
<proteinExistence type="inferred from homology"/>
<organism evidence="5 6">
    <name type="scientific">Stenomitos frigidus AS-A4</name>
    <dbReference type="NCBI Taxonomy" id="2933935"/>
    <lineage>
        <taxon>Bacteria</taxon>
        <taxon>Bacillati</taxon>
        <taxon>Cyanobacteriota</taxon>
        <taxon>Cyanophyceae</taxon>
        <taxon>Leptolyngbyales</taxon>
        <taxon>Leptolyngbyaceae</taxon>
        <taxon>Stenomitos</taxon>
    </lineage>
</organism>
<accession>A0ABV0KLU2</accession>
<dbReference type="EMBL" id="JAMPLM010000016">
    <property type="protein sequence ID" value="MEP1060216.1"/>
    <property type="molecule type" value="Genomic_DNA"/>
</dbReference>
<dbReference type="PRINTS" id="PR00111">
    <property type="entry name" value="ABHYDROLASE"/>
</dbReference>
<dbReference type="EC" id="4.2.99.20" evidence="3"/>
<evidence type="ECO:0000256" key="2">
    <source>
        <dbReference type="ARBA" id="ARBA00023239"/>
    </source>
</evidence>
<evidence type="ECO:0000256" key="1">
    <source>
        <dbReference type="ARBA" id="ARBA00022428"/>
    </source>
</evidence>
<feature type="domain" description="AB hydrolase-1" evidence="4">
    <location>
        <begin position="16"/>
        <end position="249"/>
    </location>
</feature>
<dbReference type="InterPro" id="IPR000073">
    <property type="entry name" value="AB_hydrolase_1"/>
</dbReference>
<reference evidence="5 6" key="1">
    <citation type="submission" date="2022-04" db="EMBL/GenBank/DDBJ databases">
        <title>Positive selection, recombination, and allopatry shape intraspecific diversity of widespread and dominant cyanobacteria.</title>
        <authorList>
            <person name="Wei J."/>
            <person name="Shu W."/>
            <person name="Hu C."/>
        </authorList>
    </citation>
    <scope>NUCLEOTIDE SEQUENCE [LARGE SCALE GENOMIC DNA]</scope>
    <source>
        <strain evidence="5 6">AS-A4</strain>
    </source>
</reference>
<dbReference type="SUPFAM" id="SSF53474">
    <property type="entry name" value="alpha/beta-Hydrolases"/>
    <property type="match status" value="1"/>
</dbReference>
<dbReference type="InterPro" id="IPR022485">
    <property type="entry name" value="SHCHC_synthase_MenH"/>
</dbReference>
<dbReference type="Gene3D" id="3.40.50.1820">
    <property type="entry name" value="alpha/beta hydrolase"/>
    <property type="match status" value="1"/>
</dbReference>
<comment type="similarity">
    <text evidence="3">Belongs to the AB hydrolase superfamily. MenH family.</text>
</comment>
<comment type="pathway">
    <text evidence="3">Cofactor biosynthesis; phylloquinone biosynthesis.</text>
</comment>
<comment type="pathway">
    <text evidence="3">Quinol/quinone metabolism; 1,4-dihydroxy-2-naphthoate biosynthesis; 1,4-dihydroxy-2-naphthoate from chorismate: step 3/7.</text>
</comment>
<name>A0ABV0KLU2_9CYAN</name>
<keyword evidence="2 3" id="KW-0456">Lyase</keyword>
<dbReference type="PANTHER" id="PTHR42916">
    <property type="entry name" value="2-SUCCINYL-5-ENOLPYRUVYL-6-HYDROXY-3-CYCLOHEXENE-1-CARBOXYLATE SYNTHASE"/>
    <property type="match status" value="1"/>
</dbReference>
<comment type="function">
    <text evidence="3">Catalyzes a proton abstraction reaction that results in 2,5-elimination of pyruvate from 2-succinyl-5-enolpyruvyl-6-hydroxy-3-cyclohexene-1-carboxylate (SEPHCHC) and the formation of 2-succinyl-6-hydroxy-2,4-cyclohexadiene-1-carboxylate (SHCHC).</text>
</comment>
<dbReference type="Proteomes" id="UP001476950">
    <property type="component" value="Unassembled WGS sequence"/>
</dbReference>
<gene>
    <name evidence="3 5" type="primary">menH</name>
    <name evidence="5" type="ORF">NDI38_17410</name>
</gene>
<dbReference type="Pfam" id="PF00561">
    <property type="entry name" value="Abhydrolase_1"/>
    <property type="match status" value="1"/>
</dbReference>
<dbReference type="PANTHER" id="PTHR42916:SF1">
    <property type="entry name" value="PROTEIN PHYLLO, CHLOROPLASTIC"/>
    <property type="match status" value="1"/>
</dbReference>
<comment type="catalytic activity">
    <reaction evidence="3">
        <text>5-enolpyruvoyl-6-hydroxy-2-succinyl-cyclohex-3-ene-1-carboxylate = (1R,6R)-6-hydroxy-2-succinyl-cyclohexa-2,4-diene-1-carboxylate + pyruvate</text>
        <dbReference type="Rhea" id="RHEA:25597"/>
        <dbReference type="ChEBI" id="CHEBI:15361"/>
        <dbReference type="ChEBI" id="CHEBI:58689"/>
        <dbReference type="ChEBI" id="CHEBI:58818"/>
        <dbReference type="EC" id="4.2.99.20"/>
    </reaction>
</comment>
<evidence type="ECO:0000313" key="5">
    <source>
        <dbReference type="EMBL" id="MEP1060216.1"/>
    </source>
</evidence>
<evidence type="ECO:0000313" key="6">
    <source>
        <dbReference type="Proteomes" id="UP001476950"/>
    </source>
</evidence>
<keyword evidence="6" id="KW-1185">Reference proteome</keyword>
<evidence type="ECO:0000256" key="3">
    <source>
        <dbReference type="HAMAP-Rule" id="MF_01660"/>
    </source>
</evidence>
<evidence type="ECO:0000259" key="4">
    <source>
        <dbReference type="Pfam" id="PF00561"/>
    </source>
</evidence>
<dbReference type="HAMAP" id="MF_01660">
    <property type="entry name" value="MenH"/>
    <property type="match status" value="1"/>
</dbReference>
<comment type="caution">
    <text evidence="5">The sequence shown here is derived from an EMBL/GenBank/DDBJ whole genome shotgun (WGS) entry which is preliminary data.</text>
</comment>
<dbReference type="NCBIfam" id="TIGR03695">
    <property type="entry name" value="menH_SHCHC"/>
    <property type="match status" value="1"/>
</dbReference>
<keyword evidence="1" id="KW-0474">Menaquinone biosynthesis</keyword>
<comment type="subunit">
    <text evidence="3">Monomer.</text>
</comment>
<sequence>MGYRFHYTVHGQRELPVVLFLHGFMGNSADFDTVMTCLANQFCCLAVDLPGHGNTIVEGEDTLYTMPQTANAIVSWLDHLNVPQCFLVGYSMGGRLALYLALHFPQRFPKVVLESASPGLRTKAERAARLKHDRALADQIEAAFPSFLSYWYGQPLFHALRHHPVFMQVQERRSHNHPALLATSLRYLSTGSQPSLWERLQHHTQPLLLLTGEDDRKFCTINQAMANCCLTAQLRMLPACGHVPHLEQPNAFTDALQTFFS</sequence>
<dbReference type="GO" id="GO:0070205">
    <property type="term" value="F:2-succinyl-6-hydroxy-2,4-cyclohexadiene-1-carboxylate synthase activity"/>
    <property type="evidence" value="ECO:0007669"/>
    <property type="project" value="UniProtKB-EC"/>
</dbReference>
<dbReference type="RefSeq" id="WP_190446346.1">
    <property type="nucleotide sequence ID" value="NZ_JAMPLM010000016.1"/>
</dbReference>
<protein>
    <recommendedName>
        <fullName evidence="3">Putative 2-succinyl-6-hydroxy-2,4-cyclohexadiene-1-carboxylate synthase</fullName>
        <shortName evidence="3">SHCHC synthase</shortName>
        <ecNumber evidence="3">4.2.99.20</ecNumber>
    </recommendedName>
</protein>